<proteinExistence type="predicted"/>
<evidence type="ECO:0008006" key="3">
    <source>
        <dbReference type="Google" id="ProtNLM"/>
    </source>
</evidence>
<keyword evidence="2" id="KW-1185">Reference proteome</keyword>
<dbReference type="EMBL" id="JAIRAU010000047">
    <property type="protein sequence ID" value="MBZ5714204.1"/>
    <property type="molecule type" value="Genomic_DNA"/>
</dbReference>
<accession>A0ABS7U183</accession>
<gene>
    <name evidence="1" type="ORF">K7C98_33650</name>
</gene>
<organism evidence="1 2">
    <name type="scientific">Nannocystis pusilla</name>
    <dbReference type="NCBI Taxonomy" id="889268"/>
    <lineage>
        <taxon>Bacteria</taxon>
        <taxon>Pseudomonadati</taxon>
        <taxon>Myxococcota</taxon>
        <taxon>Polyangia</taxon>
        <taxon>Nannocystales</taxon>
        <taxon>Nannocystaceae</taxon>
        <taxon>Nannocystis</taxon>
    </lineage>
</organism>
<evidence type="ECO:0000313" key="2">
    <source>
        <dbReference type="Proteomes" id="UP001139031"/>
    </source>
</evidence>
<reference evidence="1" key="1">
    <citation type="submission" date="2021-08" db="EMBL/GenBank/DDBJ databases">
        <authorList>
            <person name="Stevens D.C."/>
        </authorList>
    </citation>
    <scope>NUCLEOTIDE SEQUENCE</scope>
    <source>
        <strain evidence="1">DSM 53165</strain>
    </source>
</reference>
<dbReference type="Proteomes" id="UP001139031">
    <property type="component" value="Unassembled WGS sequence"/>
</dbReference>
<sequence length="628" mass="67684">MSARTEPIHARSLLVDCMTVSLAALVLACEPADAPGDPGALIDVVMTSRVGVVLDEFPAGTRDRAAELFLAKPLAFWEARARRQTRMTNYRLAFRQFFHDDKLQLPLPPDAGLHYEFAAGGARRDSVDGHDVVVIDYTLTGTLLGDVASIPASEPALVDVGGTWEEPFVLPLDPEYLRQRTGYACVDEEDFPPDSSDEENIAEFFDHECDVEVAPDYACHLSEPRPTESCVDALHHHVGAVDTVVRFERRAWDPQRADEVRLGEVTTPDAPDLAVVGDVIGSSARLVYRYIAPDSCTMREGCVGGSGWRRLLQFDASVQNVGGADLHLGEVDYYGDGLDSELAARNIYEYSDCHRHYHFRFYGDFMYASDEHAEGFKQSFCLQTTSRAGNHEKSPLNTPYGSCDYQGIAAGWGDDYIAGLDCQWVDVTDVAVPGPAVTAPLVFTSNPDRFLCEGAPVLDDAGALRYEPTDLRTETGAAIERPMCEFSSGWDGNNVGERPVELPAVGSYVTAACDREQEGPLRNCGFAEQTAAITCNAGETVELGCTIPAGAAPMAVRVCPVSAVLGVPLACTYVHALGNGVVADGAMATVRFTCPAPLAADEPGGEVSLFTAPLLRSDPGVEVACMPL</sequence>
<comment type="caution">
    <text evidence="1">The sequence shown here is derived from an EMBL/GenBank/DDBJ whole genome shotgun (WGS) entry which is preliminary data.</text>
</comment>
<dbReference type="RefSeq" id="WP_224195936.1">
    <property type="nucleotide sequence ID" value="NZ_JAIRAU010000047.1"/>
</dbReference>
<name>A0ABS7U183_9BACT</name>
<evidence type="ECO:0000313" key="1">
    <source>
        <dbReference type="EMBL" id="MBZ5714204.1"/>
    </source>
</evidence>
<dbReference type="InterPro" id="IPR001695">
    <property type="entry name" value="Lysyl_oxidase"/>
</dbReference>
<dbReference type="Pfam" id="PF01186">
    <property type="entry name" value="Lysyl_oxidase"/>
    <property type="match status" value="1"/>
</dbReference>
<dbReference type="PROSITE" id="PS51257">
    <property type="entry name" value="PROKAR_LIPOPROTEIN"/>
    <property type="match status" value="1"/>
</dbReference>
<protein>
    <recommendedName>
        <fullName evidence="3">Lysyl oxidase</fullName>
    </recommendedName>
</protein>